<dbReference type="GeneID" id="63845131"/>
<dbReference type="EMBL" id="ML976614">
    <property type="protein sequence ID" value="KAF1852119.1"/>
    <property type="molecule type" value="Genomic_DNA"/>
</dbReference>
<accession>A0A9P4GV55</accession>
<proteinExistence type="predicted"/>
<name>A0A9P4GV55_9PLEO</name>
<dbReference type="Proteomes" id="UP000800039">
    <property type="component" value="Unassembled WGS sequence"/>
</dbReference>
<protein>
    <submittedName>
        <fullName evidence="2">Uncharacterized protein</fullName>
    </submittedName>
</protein>
<evidence type="ECO:0000256" key="1">
    <source>
        <dbReference type="SAM" id="MobiDB-lite"/>
    </source>
</evidence>
<feature type="compositionally biased region" description="Polar residues" evidence="1">
    <location>
        <begin position="44"/>
        <end position="58"/>
    </location>
</feature>
<comment type="caution">
    <text evidence="2">The sequence shown here is derived from an EMBL/GenBank/DDBJ whole genome shotgun (WGS) entry which is preliminary data.</text>
</comment>
<organism evidence="2 3">
    <name type="scientific">Cucurbitaria berberidis CBS 394.84</name>
    <dbReference type="NCBI Taxonomy" id="1168544"/>
    <lineage>
        <taxon>Eukaryota</taxon>
        <taxon>Fungi</taxon>
        <taxon>Dikarya</taxon>
        <taxon>Ascomycota</taxon>
        <taxon>Pezizomycotina</taxon>
        <taxon>Dothideomycetes</taxon>
        <taxon>Pleosporomycetidae</taxon>
        <taxon>Pleosporales</taxon>
        <taxon>Pleosporineae</taxon>
        <taxon>Cucurbitariaceae</taxon>
        <taxon>Cucurbitaria</taxon>
    </lineage>
</organism>
<gene>
    <name evidence="2" type="ORF">K460DRAFT_273442</name>
</gene>
<feature type="compositionally biased region" description="Basic and acidic residues" evidence="1">
    <location>
        <begin position="104"/>
        <end position="126"/>
    </location>
</feature>
<evidence type="ECO:0000313" key="2">
    <source>
        <dbReference type="EMBL" id="KAF1852119.1"/>
    </source>
</evidence>
<reference evidence="2" key="1">
    <citation type="submission" date="2020-01" db="EMBL/GenBank/DDBJ databases">
        <authorList>
            <consortium name="DOE Joint Genome Institute"/>
            <person name="Haridas S."/>
            <person name="Albert R."/>
            <person name="Binder M."/>
            <person name="Bloem J."/>
            <person name="Labutti K."/>
            <person name="Salamov A."/>
            <person name="Andreopoulos B."/>
            <person name="Baker S.E."/>
            <person name="Barry K."/>
            <person name="Bills G."/>
            <person name="Bluhm B.H."/>
            <person name="Cannon C."/>
            <person name="Castanera R."/>
            <person name="Culley D.E."/>
            <person name="Daum C."/>
            <person name="Ezra D."/>
            <person name="Gonzalez J.B."/>
            <person name="Henrissat B."/>
            <person name="Kuo A."/>
            <person name="Liang C."/>
            <person name="Lipzen A."/>
            <person name="Lutzoni F."/>
            <person name="Magnuson J."/>
            <person name="Mondo S."/>
            <person name="Nolan M."/>
            <person name="Ohm R."/>
            <person name="Pangilinan J."/>
            <person name="Park H.-J."/>
            <person name="Ramirez L."/>
            <person name="Alfaro M."/>
            <person name="Sun H."/>
            <person name="Tritt A."/>
            <person name="Yoshinaga Y."/>
            <person name="Zwiers L.-H."/>
            <person name="Turgeon B.G."/>
            <person name="Goodwin S.B."/>
            <person name="Spatafora J.W."/>
            <person name="Crous P.W."/>
            <person name="Grigoriev I.V."/>
        </authorList>
    </citation>
    <scope>NUCLEOTIDE SEQUENCE</scope>
    <source>
        <strain evidence="2">CBS 394.84</strain>
    </source>
</reference>
<feature type="region of interest" description="Disordered" evidence="1">
    <location>
        <begin position="1"/>
        <end position="126"/>
    </location>
</feature>
<dbReference type="AlphaFoldDB" id="A0A9P4GV55"/>
<sequence length="126" mass="13163">MSKNLMDTEIGGEQTQYEGSHTFVEPPSKQGGQLGDISKGAASKQKNTASDESNTQGVTKAEQNRSEQSIQEGGMGGKTPGSTGQANAEGGFGGTKALNEENDSFSKERREQGYGGGKDMDRNIGA</sequence>
<dbReference type="OrthoDB" id="5386823at2759"/>
<evidence type="ECO:0000313" key="3">
    <source>
        <dbReference type="Proteomes" id="UP000800039"/>
    </source>
</evidence>
<keyword evidence="3" id="KW-1185">Reference proteome</keyword>
<dbReference type="RefSeq" id="XP_040794682.1">
    <property type="nucleotide sequence ID" value="XM_040927878.1"/>
</dbReference>